<protein>
    <recommendedName>
        <fullName evidence="5">WASH complex subunit 3</fullName>
    </recommendedName>
</protein>
<dbReference type="PANTHER" id="PTHR13015:SF0">
    <property type="entry name" value="WASH COMPLEX SUBUNIT 3"/>
    <property type="match status" value="1"/>
</dbReference>
<comment type="similarity">
    <text evidence="1">Belongs to the CCDC53 family.</text>
</comment>
<feature type="region of interest" description="Disordered" evidence="2">
    <location>
        <begin position="75"/>
        <end position="105"/>
    </location>
</feature>
<dbReference type="InterPro" id="IPR019309">
    <property type="entry name" value="WASHC3"/>
</dbReference>
<gene>
    <name evidence="3" type="ORF">CTAYLR_003524</name>
</gene>
<feature type="compositionally biased region" description="Acidic residues" evidence="2">
    <location>
        <begin position="85"/>
        <end position="97"/>
    </location>
</feature>
<comment type="caution">
    <text evidence="3">The sequence shown here is derived from an EMBL/GenBank/DDBJ whole genome shotgun (WGS) entry which is preliminary data.</text>
</comment>
<keyword evidence="4" id="KW-1185">Reference proteome</keyword>
<dbReference type="GO" id="GO:0006887">
    <property type="term" value="P:exocytosis"/>
    <property type="evidence" value="ECO:0007669"/>
    <property type="project" value="TreeGrafter"/>
</dbReference>
<dbReference type="PANTHER" id="PTHR13015">
    <property type="entry name" value="PROTEIN AD-016-RELATED"/>
    <property type="match status" value="1"/>
</dbReference>
<dbReference type="Proteomes" id="UP001230188">
    <property type="component" value="Unassembled WGS sequence"/>
</dbReference>
<dbReference type="GO" id="GO:0071203">
    <property type="term" value="C:WASH complex"/>
    <property type="evidence" value="ECO:0007669"/>
    <property type="project" value="InterPro"/>
</dbReference>
<evidence type="ECO:0000256" key="2">
    <source>
        <dbReference type="SAM" id="MobiDB-lite"/>
    </source>
</evidence>
<dbReference type="EMBL" id="JAQMWT010000389">
    <property type="protein sequence ID" value="KAJ8602188.1"/>
    <property type="molecule type" value="Genomic_DNA"/>
</dbReference>
<organism evidence="3 4">
    <name type="scientific">Chrysophaeum taylorii</name>
    <dbReference type="NCBI Taxonomy" id="2483200"/>
    <lineage>
        <taxon>Eukaryota</taxon>
        <taxon>Sar</taxon>
        <taxon>Stramenopiles</taxon>
        <taxon>Ochrophyta</taxon>
        <taxon>Pelagophyceae</taxon>
        <taxon>Pelagomonadales</taxon>
        <taxon>Pelagomonadaceae</taxon>
        <taxon>Chrysophaeum</taxon>
    </lineage>
</organism>
<feature type="region of interest" description="Disordered" evidence="2">
    <location>
        <begin position="130"/>
        <end position="152"/>
    </location>
</feature>
<name>A0AAD7XJZ2_9STRA</name>
<evidence type="ECO:0000256" key="1">
    <source>
        <dbReference type="ARBA" id="ARBA00006290"/>
    </source>
</evidence>
<dbReference type="Gene3D" id="1.20.5.110">
    <property type="match status" value="1"/>
</dbReference>
<feature type="compositionally biased region" description="Basic and acidic residues" evidence="2">
    <location>
        <begin position="142"/>
        <end position="152"/>
    </location>
</feature>
<accession>A0AAD7XJZ2</accession>
<dbReference type="Pfam" id="PF10152">
    <property type="entry name" value="CCDC53"/>
    <property type="match status" value="1"/>
</dbReference>
<evidence type="ECO:0000313" key="3">
    <source>
        <dbReference type="EMBL" id="KAJ8602188.1"/>
    </source>
</evidence>
<dbReference type="AlphaFoldDB" id="A0AAD7XJZ2"/>
<evidence type="ECO:0000313" key="4">
    <source>
        <dbReference type="Proteomes" id="UP001230188"/>
    </source>
</evidence>
<sequence length="152" mass="16799">MEYGRKESSSPAIPQVKSVLLVNNFIANTTAFLNVFAATCEEKLSGVSDRLSDVELTLSLLEAKLNSVPGVVAEQKAEVEPFPQAEEEEEEEEEAPQDEGLIPIRSHPDYEPYFRLQKLGVPEPQIRLKMEAEGVDPAALADPDKMVQRDSS</sequence>
<dbReference type="GO" id="GO:0030041">
    <property type="term" value="P:actin filament polymerization"/>
    <property type="evidence" value="ECO:0007669"/>
    <property type="project" value="TreeGrafter"/>
</dbReference>
<reference evidence="3" key="1">
    <citation type="submission" date="2023-01" db="EMBL/GenBank/DDBJ databases">
        <title>Metagenome sequencing of chrysophaentin producing Chrysophaeum taylorii.</title>
        <authorList>
            <person name="Davison J."/>
            <person name="Bewley C."/>
        </authorList>
    </citation>
    <scope>NUCLEOTIDE SEQUENCE</scope>
    <source>
        <strain evidence="3">NIES-1699</strain>
    </source>
</reference>
<evidence type="ECO:0008006" key="5">
    <source>
        <dbReference type="Google" id="ProtNLM"/>
    </source>
</evidence>
<proteinExistence type="inferred from homology"/>